<dbReference type="SMART" id="SM00198">
    <property type="entry name" value="SCP"/>
    <property type="match status" value="1"/>
</dbReference>
<dbReference type="Pfam" id="PF00188">
    <property type="entry name" value="CAP"/>
    <property type="match status" value="1"/>
</dbReference>
<evidence type="ECO:0000259" key="1">
    <source>
        <dbReference type="SMART" id="SM00198"/>
    </source>
</evidence>
<dbReference type="GO" id="GO:0005576">
    <property type="term" value="C:extracellular region"/>
    <property type="evidence" value="ECO:0007669"/>
    <property type="project" value="InterPro"/>
</dbReference>
<evidence type="ECO:0000313" key="3">
    <source>
        <dbReference type="Proteomes" id="UP000541444"/>
    </source>
</evidence>
<sequence>MMQLSHAQNTPPDFLNAHNTARSQENYAKQRISTCTLVHSDGHYGENLAGSTGSMTGTTPVNLWGAEKPNYNYNTNTCAAGKVCGGGAKVVLRNSVSLGCASVTCNNGGTFVICNYNPPGNYVGQLPY</sequence>
<dbReference type="Gene3D" id="3.40.33.10">
    <property type="entry name" value="CAP"/>
    <property type="match status" value="1"/>
</dbReference>
<gene>
    <name evidence="2" type="ORF">GIB67_017014</name>
</gene>
<dbReference type="PROSITE" id="PS01010">
    <property type="entry name" value="CRISP_2"/>
    <property type="match status" value="1"/>
</dbReference>
<dbReference type="Proteomes" id="UP000541444">
    <property type="component" value="Unassembled WGS sequence"/>
</dbReference>
<dbReference type="InterPro" id="IPR018244">
    <property type="entry name" value="Allrgn_V5/Tpx1_CS"/>
</dbReference>
<name>A0A7J7LRM7_9MAGN</name>
<dbReference type="PANTHER" id="PTHR10334">
    <property type="entry name" value="CYSTEINE-RICH SECRETORY PROTEIN-RELATED"/>
    <property type="match status" value="1"/>
</dbReference>
<protein>
    <recommendedName>
        <fullName evidence="1">SCP domain-containing protein</fullName>
    </recommendedName>
</protein>
<dbReference type="InterPro" id="IPR035940">
    <property type="entry name" value="CAP_sf"/>
</dbReference>
<comment type="caution">
    <text evidence="2">The sequence shown here is derived from an EMBL/GenBank/DDBJ whole genome shotgun (WGS) entry which is preliminary data.</text>
</comment>
<dbReference type="InterPro" id="IPR014044">
    <property type="entry name" value="CAP_dom"/>
</dbReference>
<accession>A0A7J7LRM7</accession>
<dbReference type="OrthoDB" id="337038at2759"/>
<evidence type="ECO:0000313" key="2">
    <source>
        <dbReference type="EMBL" id="KAF6145303.1"/>
    </source>
</evidence>
<dbReference type="AlphaFoldDB" id="A0A7J7LRM7"/>
<proteinExistence type="predicted"/>
<organism evidence="2 3">
    <name type="scientific">Kingdonia uniflora</name>
    <dbReference type="NCBI Taxonomy" id="39325"/>
    <lineage>
        <taxon>Eukaryota</taxon>
        <taxon>Viridiplantae</taxon>
        <taxon>Streptophyta</taxon>
        <taxon>Embryophyta</taxon>
        <taxon>Tracheophyta</taxon>
        <taxon>Spermatophyta</taxon>
        <taxon>Magnoliopsida</taxon>
        <taxon>Ranunculales</taxon>
        <taxon>Circaeasteraceae</taxon>
        <taxon>Kingdonia</taxon>
    </lineage>
</organism>
<dbReference type="InterPro" id="IPR001283">
    <property type="entry name" value="CRISP-related"/>
</dbReference>
<dbReference type="SUPFAM" id="SSF55797">
    <property type="entry name" value="PR-1-like"/>
    <property type="match status" value="1"/>
</dbReference>
<dbReference type="EMBL" id="JACGCM010002076">
    <property type="protein sequence ID" value="KAF6145303.1"/>
    <property type="molecule type" value="Genomic_DNA"/>
</dbReference>
<feature type="domain" description="SCP" evidence="1">
    <location>
        <begin position="9"/>
        <end position="124"/>
    </location>
</feature>
<dbReference type="PRINTS" id="PR00837">
    <property type="entry name" value="V5TPXLIKE"/>
</dbReference>
<keyword evidence="3" id="KW-1185">Reference proteome</keyword>
<reference evidence="2 3" key="1">
    <citation type="journal article" date="2020" name="IScience">
        <title>Genome Sequencing of the Endangered Kingdonia uniflora (Circaeasteraceae, Ranunculales) Reveals Potential Mechanisms of Evolutionary Specialization.</title>
        <authorList>
            <person name="Sun Y."/>
            <person name="Deng T."/>
            <person name="Zhang A."/>
            <person name="Moore M.J."/>
            <person name="Landis J.B."/>
            <person name="Lin N."/>
            <person name="Zhang H."/>
            <person name="Zhang X."/>
            <person name="Huang J."/>
            <person name="Zhang X."/>
            <person name="Sun H."/>
            <person name="Wang H."/>
        </authorList>
    </citation>
    <scope>NUCLEOTIDE SEQUENCE [LARGE SCALE GENOMIC DNA]</scope>
    <source>
        <strain evidence="2">TB1705</strain>
        <tissue evidence="2">Leaf</tissue>
    </source>
</reference>